<dbReference type="InterPro" id="IPR016047">
    <property type="entry name" value="M23ase_b-sheet_dom"/>
</dbReference>
<dbReference type="AlphaFoldDB" id="A0AA96LIH0"/>
<reference evidence="4 5" key="1">
    <citation type="submission" date="2022-02" db="EMBL/GenBank/DDBJ databases">
        <title>Paenibacillus sp. MBLB1776 Whole Genome Shotgun Sequencing.</title>
        <authorList>
            <person name="Hwang C.Y."/>
            <person name="Cho E.-S."/>
            <person name="Seo M.-J."/>
        </authorList>
    </citation>
    <scope>NUCLEOTIDE SEQUENCE [LARGE SCALE GENOMIC DNA]</scope>
    <source>
        <strain evidence="4 5">MBLB1776</strain>
    </source>
</reference>
<dbReference type="InterPro" id="IPR023346">
    <property type="entry name" value="Lysozyme-like_dom_sf"/>
</dbReference>
<dbReference type="Pfam" id="PF01551">
    <property type="entry name" value="Peptidase_M23"/>
    <property type="match status" value="1"/>
</dbReference>
<evidence type="ECO:0000313" key="5">
    <source>
        <dbReference type="Proteomes" id="UP001305702"/>
    </source>
</evidence>
<keyword evidence="5" id="KW-1185">Reference proteome</keyword>
<dbReference type="CDD" id="cd12797">
    <property type="entry name" value="M23_peptidase"/>
    <property type="match status" value="1"/>
</dbReference>
<keyword evidence="1 2" id="KW-0732">Signal</keyword>
<dbReference type="Proteomes" id="UP001305702">
    <property type="component" value="Chromosome"/>
</dbReference>
<accession>A0AA96LIH0</accession>
<dbReference type="GO" id="GO:0004222">
    <property type="term" value="F:metalloendopeptidase activity"/>
    <property type="evidence" value="ECO:0007669"/>
    <property type="project" value="TreeGrafter"/>
</dbReference>
<organism evidence="4 5">
    <name type="scientific">Paenibacillus aurantius</name>
    <dbReference type="NCBI Taxonomy" id="2918900"/>
    <lineage>
        <taxon>Bacteria</taxon>
        <taxon>Bacillati</taxon>
        <taxon>Bacillota</taxon>
        <taxon>Bacilli</taxon>
        <taxon>Bacillales</taxon>
        <taxon>Paenibacillaceae</taxon>
        <taxon>Paenibacillus</taxon>
    </lineage>
</organism>
<dbReference type="EC" id="3.4.-.-" evidence="4"/>
<dbReference type="PANTHER" id="PTHR21666:SF289">
    <property type="entry name" value="L-ALA--D-GLU ENDOPEPTIDASE"/>
    <property type="match status" value="1"/>
</dbReference>
<evidence type="ECO:0000256" key="2">
    <source>
        <dbReference type="SAM" id="SignalP"/>
    </source>
</evidence>
<dbReference type="InterPro" id="IPR050570">
    <property type="entry name" value="Cell_wall_metabolism_enzyme"/>
</dbReference>
<dbReference type="SUPFAM" id="SSF53955">
    <property type="entry name" value="Lysozyme-like"/>
    <property type="match status" value="1"/>
</dbReference>
<gene>
    <name evidence="4" type="ORF">MJA45_05950</name>
</gene>
<feature type="signal peptide" evidence="2">
    <location>
        <begin position="1"/>
        <end position="24"/>
    </location>
</feature>
<feature type="chain" id="PRO_5041713696" evidence="2">
    <location>
        <begin position="25"/>
        <end position="347"/>
    </location>
</feature>
<dbReference type="InterPro" id="IPR011055">
    <property type="entry name" value="Dup_hybrid_motif"/>
</dbReference>
<dbReference type="Gene3D" id="2.70.70.10">
    <property type="entry name" value="Glucose Permease (Domain IIA)"/>
    <property type="match status" value="1"/>
</dbReference>
<dbReference type="KEGG" id="paun:MJA45_05950"/>
<feature type="domain" description="M23ase beta-sheet core" evidence="3">
    <location>
        <begin position="216"/>
        <end position="315"/>
    </location>
</feature>
<dbReference type="EMBL" id="CP130318">
    <property type="protein sequence ID" value="WNQ12571.1"/>
    <property type="molecule type" value="Genomic_DNA"/>
</dbReference>
<sequence length="347" mass="37960">MGYSLRFRAAAIVLLGSMAVSSWSAVPRAAAEPASGKSAAVKPWDARKRLLEQVSAASGVPWTSLAAVDQYERTINTARKRKASAPLAGVYYTEEEWFGALNPDHSDPSARTIALFGGAGTDGSGDGLADPANDLDVLSSRVRQLTRFGTGADNWKIGVAGVYGSERAVERIAQFEKIYNHFQKLDLNDHAFPVPLKANYSYRGTWGASRGWGGHRMHEGTDIFAGYGVPARSTCYGIVEVMGWNNYGGWRIGIRDVNNLYHYFAHLSGFAKPLKPGDLVKPGQVIGWVGSSGYGKPGTSGKFPPHLHYGIYRDNGTKEWSFDPYPMLRQWEKQERTKGLKVDAVKP</sequence>
<dbReference type="RefSeq" id="WP_315606349.1">
    <property type="nucleotide sequence ID" value="NZ_CP130318.1"/>
</dbReference>
<dbReference type="PANTHER" id="PTHR21666">
    <property type="entry name" value="PEPTIDASE-RELATED"/>
    <property type="match status" value="1"/>
</dbReference>
<evidence type="ECO:0000259" key="3">
    <source>
        <dbReference type="Pfam" id="PF01551"/>
    </source>
</evidence>
<keyword evidence="4" id="KW-0378">Hydrolase</keyword>
<protein>
    <submittedName>
        <fullName evidence="4">M23 family metallopeptidase</fullName>
        <ecNumber evidence="4">3.4.-.-</ecNumber>
    </submittedName>
</protein>
<evidence type="ECO:0000256" key="1">
    <source>
        <dbReference type="ARBA" id="ARBA00022729"/>
    </source>
</evidence>
<evidence type="ECO:0000313" key="4">
    <source>
        <dbReference type="EMBL" id="WNQ12571.1"/>
    </source>
</evidence>
<dbReference type="SUPFAM" id="SSF51261">
    <property type="entry name" value="Duplicated hybrid motif"/>
    <property type="match status" value="1"/>
</dbReference>
<proteinExistence type="predicted"/>
<name>A0AA96LIH0_9BACL</name>